<proteinExistence type="inferred from homology"/>
<evidence type="ECO:0000256" key="10">
    <source>
        <dbReference type="ARBA" id="ARBA00034284"/>
    </source>
</evidence>
<protein>
    <recommendedName>
        <fullName evidence="13">C4-dicarboxylate transporter DcuA</fullName>
    </recommendedName>
</protein>
<evidence type="ECO:0000256" key="12">
    <source>
        <dbReference type="ARBA" id="ARBA00036117"/>
    </source>
</evidence>
<evidence type="ECO:0000256" key="13">
    <source>
        <dbReference type="ARBA" id="ARBA00039380"/>
    </source>
</evidence>
<keyword evidence="8 14" id="KW-0472">Membrane</keyword>
<evidence type="ECO:0000256" key="6">
    <source>
        <dbReference type="ARBA" id="ARBA00022692"/>
    </source>
</evidence>
<evidence type="ECO:0000256" key="1">
    <source>
        <dbReference type="ARBA" id="ARBA00004429"/>
    </source>
</evidence>
<comment type="catalytic activity">
    <reaction evidence="11">
        <text>fumarate(in) + succinate(out) = fumarate(out) + succinate(in)</text>
        <dbReference type="Rhea" id="RHEA:29323"/>
        <dbReference type="ChEBI" id="CHEBI:29806"/>
        <dbReference type="ChEBI" id="CHEBI:30031"/>
    </reaction>
    <physiologicalReaction direction="right-to-left" evidence="11">
        <dbReference type="Rhea" id="RHEA:29325"/>
    </physiologicalReaction>
</comment>
<dbReference type="GO" id="GO:0005886">
    <property type="term" value="C:plasma membrane"/>
    <property type="evidence" value="ECO:0007669"/>
    <property type="project" value="UniProtKB-SubCell"/>
</dbReference>
<dbReference type="PANTHER" id="PTHR36106">
    <property type="entry name" value="ANAEROBIC C4-DICARBOXYLATE TRANSPORTER DCUB"/>
    <property type="match status" value="1"/>
</dbReference>
<evidence type="ECO:0000256" key="14">
    <source>
        <dbReference type="SAM" id="Phobius"/>
    </source>
</evidence>
<dbReference type="PANTHER" id="PTHR36106:SF2">
    <property type="entry name" value="C4-DICARBOXYLATE TRANSPORTER DCUA"/>
    <property type="match status" value="1"/>
</dbReference>
<evidence type="ECO:0000256" key="5">
    <source>
        <dbReference type="ARBA" id="ARBA00022519"/>
    </source>
</evidence>
<dbReference type="AlphaFoldDB" id="A0A379AMK4"/>
<keyword evidence="5" id="KW-0997">Cell inner membrane</keyword>
<comment type="catalytic activity">
    <reaction evidence="12">
        <text>fumarate(in) + L-aspartate(out) = fumarate(out) + L-aspartate(in)</text>
        <dbReference type="Rhea" id="RHEA:72459"/>
        <dbReference type="ChEBI" id="CHEBI:29806"/>
        <dbReference type="ChEBI" id="CHEBI:29991"/>
    </reaction>
    <physiologicalReaction direction="left-to-right" evidence="12">
        <dbReference type="Rhea" id="RHEA:72460"/>
    </physiologicalReaction>
</comment>
<organism evidence="15 16">
    <name type="scientific">Enterobacter agglomerans</name>
    <name type="common">Erwinia herbicola</name>
    <name type="synonym">Pantoea agglomerans</name>
    <dbReference type="NCBI Taxonomy" id="549"/>
    <lineage>
        <taxon>Bacteria</taxon>
        <taxon>Pseudomonadati</taxon>
        <taxon>Pseudomonadota</taxon>
        <taxon>Gammaproteobacteria</taxon>
        <taxon>Enterobacterales</taxon>
        <taxon>Erwiniaceae</taxon>
        <taxon>Pantoea</taxon>
        <taxon>Pantoea agglomerans group</taxon>
    </lineage>
</organism>
<comment type="subcellular location">
    <subcellularLocation>
        <location evidence="1">Cell inner membrane</location>
        <topology evidence="1">Multi-pass membrane protein</topology>
    </subcellularLocation>
</comment>
<dbReference type="GO" id="GO:0015556">
    <property type="term" value="F:C4-dicarboxylate transmembrane transporter activity"/>
    <property type="evidence" value="ECO:0007669"/>
    <property type="project" value="InterPro"/>
</dbReference>
<dbReference type="InterPro" id="IPR004668">
    <property type="entry name" value="Anaer_Dcu_memb_transpt"/>
</dbReference>
<evidence type="ECO:0000256" key="4">
    <source>
        <dbReference type="ARBA" id="ARBA00022475"/>
    </source>
</evidence>
<dbReference type="Pfam" id="PF03605">
    <property type="entry name" value="DcuA_DcuB"/>
    <property type="match status" value="1"/>
</dbReference>
<name>A0A379AMK4_ENTAG</name>
<comment type="catalytic activity">
    <reaction evidence="10">
        <text>(S)-malate(in) + succinate(out) = (S)-malate(out) + succinate(in)</text>
        <dbReference type="Rhea" id="RHEA:29327"/>
        <dbReference type="ChEBI" id="CHEBI:15589"/>
        <dbReference type="ChEBI" id="CHEBI:30031"/>
    </reaction>
    <physiologicalReaction direction="right-to-left" evidence="10">
        <dbReference type="Rhea" id="RHEA:29329"/>
    </physiologicalReaction>
</comment>
<keyword evidence="7 14" id="KW-1133">Transmembrane helix</keyword>
<keyword evidence="3" id="KW-0813">Transport</keyword>
<feature type="transmembrane region" description="Helical" evidence="14">
    <location>
        <begin position="13"/>
        <end position="34"/>
    </location>
</feature>
<evidence type="ECO:0000256" key="2">
    <source>
        <dbReference type="ARBA" id="ARBA00006413"/>
    </source>
</evidence>
<evidence type="ECO:0000256" key="7">
    <source>
        <dbReference type="ARBA" id="ARBA00022989"/>
    </source>
</evidence>
<keyword evidence="4" id="KW-1003">Cell membrane</keyword>
<evidence type="ECO:0000256" key="11">
    <source>
        <dbReference type="ARBA" id="ARBA00034287"/>
    </source>
</evidence>
<evidence type="ECO:0000256" key="8">
    <source>
        <dbReference type="ARBA" id="ARBA00023136"/>
    </source>
</evidence>
<comment type="catalytic activity">
    <reaction evidence="9">
        <text>L-aspartate(in) + succinate(out) = L-aspartate(out) + succinate(in)</text>
        <dbReference type="Rhea" id="RHEA:29343"/>
        <dbReference type="ChEBI" id="CHEBI:29991"/>
        <dbReference type="ChEBI" id="CHEBI:30031"/>
    </reaction>
    <physiologicalReaction direction="right-to-left" evidence="9">
        <dbReference type="Rhea" id="RHEA:29345"/>
    </physiologicalReaction>
</comment>
<sequence>MAPGAIPFDVIEIIMAVIAAIAAMQVAGGMDYLVSLAERLLRRHPRHVTLPGPAGDLPDDAAGRYRTYRVLNITGDCRSGERARRSPFPAAVDCGSGFADRDYRITHFSRGGLLRHPA</sequence>
<evidence type="ECO:0000256" key="3">
    <source>
        <dbReference type="ARBA" id="ARBA00022448"/>
    </source>
</evidence>
<comment type="similarity">
    <text evidence="2">Belongs to the DcuA/DcuB transporter (TC 2.A.13.1) family.</text>
</comment>
<evidence type="ECO:0000313" key="15">
    <source>
        <dbReference type="EMBL" id="SUB18812.1"/>
    </source>
</evidence>
<accession>A0A379AMK4</accession>
<evidence type="ECO:0000313" key="16">
    <source>
        <dbReference type="Proteomes" id="UP000254640"/>
    </source>
</evidence>
<evidence type="ECO:0000256" key="9">
    <source>
        <dbReference type="ARBA" id="ARBA00034237"/>
    </source>
</evidence>
<gene>
    <name evidence="15" type="primary">dcuA_1</name>
    <name evidence="15" type="ORF">NCTC9381_04785</name>
</gene>
<keyword evidence="6 14" id="KW-0812">Transmembrane</keyword>
<keyword evidence="16" id="KW-1185">Reference proteome</keyword>
<reference evidence="15 16" key="1">
    <citation type="submission" date="2018-06" db="EMBL/GenBank/DDBJ databases">
        <authorList>
            <consortium name="Pathogen Informatics"/>
            <person name="Doyle S."/>
        </authorList>
    </citation>
    <scope>NUCLEOTIDE SEQUENCE [LARGE SCALE GENOMIC DNA]</scope>
    <source>
        <strain evidence="15 16">NCTC9381</strain>
    </source>
</reference>
<dbReference type="EMBL" id="UGSO01000001">
    <property type="protein sequence ID" value="SUB18812.1"/>
    <property type="molecule type" value="Genomic_DNA"/>
</dbReference>
<dbReference type="Proteomes" id="UP000254640">
    <property type="component" value="Unassembled WGS sequence"/>
</dbReference>